<evidence type="ECO:0000256" key="1">
    <source>
        <dbReference type="SAM" id="Coils"/>
    </source>
</evidence>
<keyword evidence="3" id="KW-1133">Transmembrane helix</keyword>
<proteinExistence type="predicted"/>
<reference key="2">
    <citation type="submission" date="2011-04" db="EMBL/GenBank/DDBJ databases">
        <title>Complete sequence of chromosome of Haliscomenobacter hydrossis DSM 1100.</title>
        <authorList>
            <consortium name="US DOE Joint Genome Institute (JGI-PGF)"/>
            <person name="Lucas S."/>
            <person name="Han J."/>
            <person name="Lapidus A."/>
            <person name="Bruce D."/>
            <person name="Goodwin L."/>
            <person name="Pitluck S."/>
            <person name="Peters L."/>
            <person name="Kyrpides N."/>
            <person name="Mavromatis K."/>
            <person name="Ivanova N."/>
            <person name="Ovchinnikova G."/>
            <person name="Pagani I."/>
            <person name="Daligault H."/>
            <person name="Detter J.C."/>
            <person name="Han C."/>
            <person name="Land M."/>
            <person name="Hauser L."/>
            <person name="Markowitz V."/>
            <person name="Cheng J.-F."/>
            <person name="Hugenholtz P."/>
            <person name="Woyke T."/>
            <person name="Wu D."/>
            <person name="Verbarg S."/>
            <person name="Frueling A."/>
            <person name="Brambilla E."/>
            <person name="Klenk H.-P."/>
            <person name="Eisen J.A."/>
        </authorList>
    </citation>
    <scope>NUCLEOTIDE SEQUENCE</scope>
    <source>
        <strain>DSM 1100</strain>
    </source>
</reference>
<dbReference type="EMBL" id="CP002691">
    <property type="protein sequence ID" value="AEE53754.1"/>
    <property type="molecule type" value="Genomic_DNA"/>
</dbReference>
<dbReference type="STRING" id="760192.Halhy_5931"/>
<evidence type="ECO:0000313" key="4">
    <source>
        <dbReference type="EMBL" id="AEE53754.1"/>
    </source>
</evidence>
<name>F4L081_HALH1</name>
<gene>
    <name evidence="4" type="ordered locus">Halhy_5931</name>
</gene>
<evidence type="ECO:0000256" key="2">
    <source>
        <dbReference type="SAM" id="MobiDB-lite"/>
    </source>
</evidence>
<feature type="transmembrane region" description="Helical" evidence="3">
    <location>
        <begin position="86"/>
        <end position="103"/>
    </location>
</feature>
<accession>F4L081</accession>
<dbReference type="HOGENOM" id="CLU_1132346_0_0_10"/>
<evidence type="ECO:0000256" key="3">
    <source>
        <dbReference type="SAM" id="Phobius"/>
    </source>
</evidence>
<dbReference type="AlphaFoldDB" id="F4L081"/>
<feature type="transmembrane region" description="Helical" evidence="3">
    <location>
        <begin position="53"/>
        <end position="74"/>
    </location>
</feature>
<feature type="coiled-coil region" evidence="1">
    <location>
        <begin position="173"/>
        <end position="222"/>
    </location>
</feature>
<reference evidence="4 5" key="1">
    <citation type="journal article" date="2011" name="Stand. Genomic Sci.">
        <title>Complete genome sequence of Haliscomenobacter hydrossis type strain (O).</title>
        <authorList>
            <consortium name="US DOE Joint Genome Institute (JGI-PGF)"/>
            <person name="Daligault H."/>
            <person name="Lapidus A."/>
            <person name="Zeytun A."/>
            <person name="Nolan M."/>
            <person name="Lucas S."/>
            <person name="Del Rio T.G."/>
            <person name="Tice H."/>
            <person name="Cheng J.F."/>
            <person name="Tapia R."/>
            <person name="Han C."/>
            <person name="Goodwin L."/>
            <person name="Pitluck S."/>
            <person name="Liolios K."/>
            <person name="Pagani I."/>
            <person name="Ivanova N."/>
            <person name="Huntemann M."/>
            <person name="Mavromatis K."/>
            <person name="Mikhailova N."/>
            <person name="Pati A."/>
            <person name="Chen A."/>
            <person name="Palaniappan K."/>
            <person name="Land M."/>
            <person name="Hauser L."/>
            <person name="Brambilla E.M."/>
            <person name="Rohde M."/>
            <person name="Verbarg S."/>
            <person name="Goker M."/>
            <person name="Bristow J."/>
            <person name="Eisen J.A."/>
            <person name="Markowitz V."/>
            <person name="Hugenholtz P."/>
            <person name="Kyrpides N.C."/>
            <person name="Klenk H.P."/>
            <person name="Woyke T."/>
        </authorList>
    </citation>
    <scope>NUCLEOTIDE SEQUENCE [LARGE SCALE GENOMIC DNA]</scope>
    <source>
        <strain evidence="5">ATCC 27775 / DSM 1100 / LMG 10767 / O</strain>
    </source>
</reference>
<feature type="region of interest" description="Disordered" evidence="2">
    <location>
        <begin position="223"/>
        <end position="245"/>
    </location>
</feature>
<evidence type="ECO:0000313" key="5">
    <source>
        <dbReference type="Proteomes" id="UP000008461"/>
    </source>
</evidence>
<dbReference type="KEGG" id="hhy:Halhy_5931"/>
<keyword evidence="5" id="KW-1185">Reference proteome</keyword>
<dbReference type="Proteomes" id="UP000008461">
    <property type="component" value="Chromosome"/>
</dbReference>
<protein>
    <recommendedName>
        <fullName evidence="6">Transmembrane protein</fullName>
    </recommendedName>
</protein>
<organism evidence="4 5">
    <name type="scientific">Haliscomenobacter hydrossis (strain ATCC 27775 / DSM 1100 / LMG 10767 / O)</name>
    <dbReference type="NCBI Taxonomy" id="760192"/>
    <lineage>
        <taxon>Bacteria</taxon>
        <taxon>Pseudomonadati</taxon>
        <taxon>Bacteroidota</taxon>
        <taxon>Saprospiria</taxon>
        <taxon>Saprospirales</taxon>
        <taxon>Haliscomenobacteraceae</taxon>
        <taxon>Haliscomenobacter</taxon>
    </lineage>
</organism>
<keyword evidence="3" id="KW-0812">Transmembrane</keyword>
<feature type="transmembrane region" description="Helical" evidence="3">
    <location>
        <begin position="26"/>
        <end position="47"/>
    </location>
</feature>
<sequence length="245" mass="26894">MSNPTQTGNNVAKDAAKRMIQELTDYAPHTLLAGMAATFILLGYLQYQFYLSVFSSSFVAAFIAGIIQALRFAAGLTSANFFKMGRSFLAVLVMGLSVWLTWFENQEVVHISQAIADNFASSGYTQYRGAIELVLRVIVWVGPVLELFMGLTLGSQGISSMQKAMQDEMDRLATEHTTVLQTLQSEIDQLTNELSTIPQVDAKAMQDEIDFLKNQLAQQKSLGNGKVTRGKKKATNGHSKNGVII</sequence>
<feature type="transmembrane region" description="Helical" evidence="3">
    <location>
        <begin position="133"/>
        <end position="153"/>
    </location>
</feature>
<evidence type="ECO:0008006" key="6">
    <source>
        <dbReference type="Google" id="ProtNLM"/>
    </source>
</evidence>
<dbReference type="RefSeq" id="WP_013768282.1">
    <property type="nucleotide sequence ID" value="NC_015510.1"/>
</dbReference>
<keyword evidence="3" id="KW-0472">Membrane</keyword>
<keyword evidence="1" id="KW-0175">Coiled coil</keyword>